<organism evidence="1 2">
    <name type="scientific">Candidatus Kerfeldbacteria bacterium CG_4_10_14_0_8_um_filter_42_10</name>
    <dbReference type="NCBI Taxonomy" id="2014248"/>
    <lineage>
        <taxon>Bacteria</taxon>
        <taxon>Candidatus Kerfeldiibacteriota</taxon>
    </lineage>
</organism>
<dbReference type="EMBL" id="PFMD01000031">
    <property type="protein sequence ID" value="PIY96731.1"/>
    <property type="molecule type" value="Genomic_DNA"/>
</dbReference>
<dbReference type="Proteomes" id="UP000230779">
    <property type="component" value="Unassembled WGS sequence"/>
</dbReference>
<proteinExistence type="predicted"/>
<accession>A0A2M7RJU4</accession>
<dbReference type="Gene3D" id="2.40.30.10">
    <property type="entry name" value="Translation factors"/>
    <property type="match status" value="1"/>
</dbReference>
<name>A0A2M7RJU4_9BACT</name>
<dbReference type="AlphaFoldDB" id="A0A2M7RJU4"/>
<evidence type="ECO:0000313" key="1">
    <source>
        <dbReference type="EMBL" id="PIY96731.1"/>
    </source>
</evidence>
<comment type="caution">
    <text evidence="1">The sequence shown here is derived from an EMBL/GenBank/DDBJ whole genome shotgun (WGS) entry which is preliminary data.</text>
</comment>
<dbReference type="SUPFAM" id="SSF50447">
    <property type="entry name" value="Translation proteins"/>
    <property type="match status" value="1"/>
</dbReference>
<dbReference type="InterPro" id="IPR009000">
    <property type="entry name" value="Transl_B-barrel_sf"/>
</dbReference>
<reference evidence="1 2" key="1">
    <citation type="submission" date="2017-09" db="EMBL/GenBank/DDBJ databases">
        <title>Depth-based differentiation of microbial function through sediment-hosted aquifers and enrichment of novel symbionts in the deep terrestrial subsurface.</title>
        <authorList>
            <person name="Probst A.J."/>
            <person name="Ladd B."/>
            <person name="Jarett J.K."/>
            <person name="Geller-Mcgrath D.E."/>
            <person name="Sieber C.M."/>
            <person name="Emerson J.B."/>
            <person name="Anantharaman K."/>
            <person name="Thomas B.C."/>
            <person name="Malmstrom R."/>
            <person name="Stieglmeier M."/>
            <person name="Klingl A."/>
            <person name="Woyke T."/>
            <person name="Ryan C.M."/>
            <person name="Banfield J.F."/>
        </authorList>
    </citation>
    <scope>NUCLEOTIDE SEQUENCE [LARGE SCALE GENOMIC DNA]</scope>
    <source>
        <strain evidence="1">CG_4_10_14_0_8_um_filter_42_10</strain>
    </source>
</reference>
<protein>
    <submittedName>
        <fullName evidence="1">Uncharacterized protein</fullName>
    </submittedName>
</protein>
<sequence length="104" mass="11602">MAEVENDLRGKVTNVFRKLGCVAIEVKKGTLRRGDEVLFFKERRLDPSKGDPEEYVHRQVVDSLEIDHHPVEVVSAGMRCGIKINLPANLLPPNNCVVTRIPAG</sequence>
<evidence type="ECO:0000313" key="2">
    <source>
        <dbReference type="Proteomes" id="UP000230779"/>
    </source>
</evidence>
<gene>
    <name evidence="1" type="ORF">COY66_03245</name>
</gene>